<sequence length="155" mass="17618">MTVKYFLLFVAVYVNYCFTYTPDLTCRRKNEHYECGSACQTTCATLGDVCPIGNNKCVHACYCDEGFARNDYGTCIPEPECFKAPTTDSPQLRNSQDNDKLTTPSRKNARKRRLNFMGITFCSKPFKFINDANTTTFKCKECPGFGFFLGTNKTY</sequence>
<name>A0A9J7IIC8_SPOLT</name>
<feature type="chain" id="PRO_5039939497" evidence="2">
    <location>
        <begin position="20"/>
        <end position="155"/>
    </location>
</feature>
<dbReference type="Pfam" id="PF01826">
    <property type="entry name" value="TIL"/>
    <property type="match status" value="1"/>
</dbReference>
<dbReference type="GeneID" id="111349353"/>
<evidence type="ECO:0000256" key="2">
    <source>
        <dbReference type="SAM" id="SignalP"/>
    </source>
</evidence>
<dbReference type="AlphaFoldDB" id="A0A9J7IIC8"/>
<dbReference type="OrthoDB" id="6236007at2759"/>
<proteinExistence type="predicted"/>
<keyword evidence="4" id="KW-1185">Reference proteome</keyword>
<protein>
    <submittedName>
        <fullName evidence="5">Uncharacterized protein LOC111349353</fullName>
    </submittedName>
</protein>
<organism evidence="4 5">
    <name type="scientific">Spodoptera litura</name>
    <name type="common">Asian cotton leafworm</name>
    <dbReference type="NCBI Taxonomy" id="69820"/>
    <lineage>
        <taxon>Eukaryota</taxon>
        <taxon>Metazoa</taxon>
        <taxon>Ecdysozoa</taxon>
        <taxon>Arthropoda</taxon>
        <taxon>Hexapoda</taxon>
        <taxon>Insecta</taxon>
        <taxon>Pterygota</taxon>
        <taxon>Neoptera</taxon>
        <taxon>Endopterygota</taxon>
        <taxon>Lepidoptera</taxon>
        <taxon>Glossata</taxon>
        <taxon>Ditrysia</taxon>
        <taxon>Noctuoidea</taxon>
        <taxon>Noctuidae</taxon>
        <taxon>Amphipyrinae</taxon>
        <taxon>Spodoptera</taxon>
    </lineage>
</organism>
<keyword evidence="2" id="KW-0732">Signal</keyword>
<gene>
    <name evidence="5" type="primary">LOC111349353</name>
</gene>
<feature type="region of interest" description="Disordered" evidence="1">
    <location>
        <begin position="86"/>
        <end position="106"/>
    </location>
</feature>
<dbReference type="InterPro" id="IPR002919">
    <property type="entry name" value="TIL_dom"/>
</dbReference>
<evidence type="ECO:0000313" key="5">
    <source>
        <dbReference type="RefSeq" id="XP_022816221.1"/>
    </source>
</evidence>
<feature type="domain" description="TIL" evidence="3">
    <location>
        <begin position="26"/>
        <end position="81"/>
    </location>
</feature>
<evidence type="ECO:0000256" key="1">
    <source>
        <dbReference type="SAM" id="MobiDB-lite"/>
    </source>
</evidence>
<dbReference type="RefSeq" id="XP_022816221.1">
    <property type="nucleotide sequence ID" value="XM_022960453.1"/>
</dbReference>
<dbReference type="CDD" id="cd19941">
    <property type="entry name" value="TIL"/>
    <property type="match status" value="1"/>
</dbReference>
<feature type="signal peptide" evidence="2">
    <location>
        <begin position="1"/>
        <end position="19"/>
    </location>
</feature>
<evidence type="ECO:0000259" key="3">
    <source>
        <dbReference type="Pfam" id="PF01826"/>
    </source>
</evidence>
<dbReference type="InterPro" id="IPR036084">
    <property type="entry name" value="Ser_inhib-like_sf"/>
</dbReference>
<reference evidence="5" key="1">
    <citation type="submission" date="2025-08" db="UniProtKB">
        <authorList>
            <consortium name="RefSeq"/>
        </authorList>
    </citation>
    <scope>IDENTIFICATION</scope>
    <source>
        <strain evidence="5">Ishihara</strain>
        <tissue evidence="5">Whole body</tissue>
    </source>
</reference>
<evidence type="ECO:0000313" key="4">
    <source>
        <dbReference type="Proteomes" id="UP000301870"/>
    </source>
</evidence>
<dbReference type="Gene3D" id="2.10.25.10">
    <property type="entry name" value="Laminin"/>
    <property type="match status" value="1"/>
</dbReference>
<dbReference type="SUPFAM" id="SSF57567">
    <property type="entry name" value="Serine protease inhibitors"/>
    <property type="match status" value="1"/>
</dbReference>
<accession>A0A9J7IIC8</accession>
<dbReference type="KEGG" id="sliu:111349353"/>
<dbReference type="Proteomes" id="UP000301870">
    <property type="component" value="Chromosome 9"/>
</dbReference>